<dbReference type="Proteomes" id="UP001302494">
    <property type="component" value="Chromosome"/>
</dbReference>
<evidence type="ECO:0000259" key="1">
    <source>
        <dbReference type="Pfam" id="PF00483"/>
    </source>
</evidence>
<evidence type="ECO:0000313" key="3">
    <source>
        <dbReference type="Proteomes" id="UP001302494"/>
    </source>
</evidence>
<feature type="domain" description="Nucleotidyl transferase" evidence="1">
    <location>
        <begin position="13"/>
        <end position="293"/>
    </location>
</feature>
<organism evidence="2 3">
    <name type="scientific">Candidatus Nitrospira neomarina</name>
    <dbReference type="NCBI Taxonomy" id="3020899"/>
    <lineage>
        <taxon>Bacteria</taxon>
        <taxon>Pseudomonadati</taxon>
        <taxon>Nitrospirota</taxon>
        <taxon>Nitrospiria</taxon>
        <taxon>Nitrospirales</taxon>
        <taxon>Nitrospiraceae</taxon>
        <taxon>Nitrospira</taxon>
    </lineage>
</organism>
<evidence type="ECO:0000313" key="2">
    <source>
        <dbReference type="EMBL" id="WNM62300.1"/>
    </source>
</evidence>
<accession>A0AA96GL61</accession>
<name>A0AA96GL61_9BACT</name>
<dbReference type="GO" id="GO:0009298">
    <property type="term" value="P:GDP-mannose biosynthetic process"/>
    <property type="evidence" value="ECO:0007669"/>
    <property type="project" value="TreeGrafter"/>
</dbReference>
<dbReference type="Gene3D" id="3.90.550.10">
    <property type="entry name" value="Spore Coat Polysaccharide Biosynthesis Protein SpsA, Chain A"/>
    <property type="match status" value="1"/>
</dbReference>
<dbReference type="PANTHER" id="PTHR46390">
    <property type="entry name" value="MANNOSE-1-PHOSPHATE GUANYLYLTRANSFERASE"/>
    <property type="match status" value="1"/>
</dbReference>
<dbReference type="SUPFAM" id="SSF53448">
    <property type="entry name" value="Nucleotide-diphospho-sugar transferases"/>
    <property type="match status" value="1"/>
</dbReference>
<dbReference type="InterPro" id="IPR005835">
    <property type="entry name" value="NTP_transferase_dom"/>
</dbReference>
<dbReference type="InterPro" id="IPR029044">
    <property type="entry name" value="Nucleotide-diphossugar_trans"/>
</dbReference>
<dbReference type="KEGG" id="nneo:PQG83_00725"/>
<keyword evidence="3" id="KW-1185">Reference proteome</keyword>
<dbReference type="GO" id="GO:0004475">
    <property type="term" value="F:mannose-1-phosphate guanylyltransferase (GTP) activity"/>
    <property type="evidence" value="ECO:0007669"/>
    <property type="project" value="TreeGrafter"/>
</dbReference>
<sequence>MKDSQRQHDGVWSIVLAGGNGERLKPAISQWFGNQHPKQYCTFVGTRSMLQHTIDRADRLGASDRRVTVIAQAHQHLAWEQMENRSSGTVISQPLNRDTGPGIFLPLTHVRARDAKATVVIYPSDHFVCPEGRFLDIVGRAVSATEWLTDRLVMLGVPPDRPETDYGCIELGKELGWASGHQIRGVKSFIEKPSSFVTLTKSRSGMCWNTLVFAAKVETLWKLGWQCIPEMMPLFERLGHAIGTSYEGTVLESIYGVMPAWNFSSLLLSRATANLAVLQMAGVSWSDWGSPERIAEDIHRFGLQPTFSLENESQMRKSRRLDIQPANAFQP</sequence>
<gene>
    <name evidence="2" type="ORF">PQG83_00725</name>
</gene>
<dbReference type="InterPro" id="IPR051161">
    <property type="entry name" value="Mannose-6P_isomerase_type2"/>
</dbReference>
<protein>
    <submittedName>
        <fullName evidence="2">Sugar phosphate nucleotidyltransferase</fullName>
    </submittedName>
</protein>
<dbReference type="PANTHER" id="PTHR46390:SF1">
    <property type="entry name" value="MANNOSE-1-PHOSPHATE GUANYLYLTRANSFERASE"/>
    <property type="match status" value="1"/>
</dbReference>
<reference evidence="2 3" key="1">
    <citation type="submission" date="2023-01" db="EMBL/GenBank/DDBJ databases">
        <title>Cultivation and genomic characterization of new, ubiquitous marine nitrite-oxidizing bacteria from the Nitrospirales.</title>
        <authorList>
            <person name="Mueller A.J."/>
            <person name="Daebeler A."/>
            <person name="Herbold C.W."/>
            <person name="Kirkegaard R.H."/>
            <person name="Daims H."/>
        </authorList>
    </citation>
    <scope>NUCLEOTIDE SEQUENCE [LARGE SCALE GENOMIC DNA]</scope>
    <source>
        <strain evidence="2 3">DK</strain>
    </source>
</reference>
<dbReference type="RefSeq" id="WP_312745593.1">
    <property type="nucleotide sequence ID" value="NZ_CP116968.1"/>
</dbReference>
<dbReference type="EMBL" id="CP116968">
    <property type="protein sequence ID" value="WNM62300.1"/>
    <property type="molecule type" value="Genomic_DNA"/>
</dbReference>
<dbReference type="Pfam" id="PF00483">
    <property type="entry name" value="NTP_transferase"/>
    <property type="match status" value="1"/>
</dbReference>
<proteinExistence type="predicted"/>
<dbReference type="AlphaFoldDB" id="A0AA96GL61"/>